<organism evidence="2 3">
    <name type="scientific">Gnathostoma spinigerum</name>
    <dbReference type="NCBI Taxonomy" id="75299"/>
    <lineage>
        <taxon>Eukaryota</taxon>
        <taxon>Metazoa</taxon>
        <taxon>Ecdysozoa</taxon>
        <taxon>Nematoda</taxon>
        <taxon>Chromadorea</taxon>
        <taxon>Rhabditida</taxon>
        <taxon>Spirurina</taxon>
        <taxon>Gnathostomatomorpha</taxon>
        <taxon>Gnathostomatoidea</taxon>
        <taxon>Gnathostomatidae</taxon>
        <taxon>Gnathostoma</taxon>
    </lineage>
</organism>
<dbReference type="EMBL" id="JBGFUD010003563">
    <property type="protein sequence ID" value="MFH4978825.1"/>
    <property type="molecule type" value="Genomic_DNA"/>
</dbReference>
<evidence type="ECO:0000313" key="3">
    <source>
        <dbReference type="Proteomes" id="UP001608902"/>
    </source>
</evidence>
<feature type="compositionally biased region" description="Polar residues" evidence="1">
    <location>
        <begin position="57"/>
        <end position="67"/>
    </location>
</feature>
<evidence type="ECO:0000313" key="2">
    <source>
        <dbReference type="EMBL" id="MFH4978825.1"/>
    </source>
</evidence>
<dbReference type="Proteomes" id="UP001608902">
    <property type="component" value="Unassembled WGS sequence"/>
</dbReference>
<evidence type="ECO:0000256" key="1">
    <source>
        <dbReference type="SAM" id="MobiDB-lite"/>
    </source>
</evidence>
<dbReference type="AlphaFoldDB" id="A0ABD6ERD7"/>
<reference evidence="2 3" key="1">
    <citation type="submission" date="2024-08" db="EMBL/GenBank/DDBJ databases">
        <title>Gnathostoma spinigerum genome.</title>
        <authorList>
            <person name="Gonzalez-Bertolin B."/>
            <person name="Monzon S."/>
            <person name="Zaballos A."/>
            <person name="Jimenez P."/>
            <person name="Dekumyoy P."/>
            <person name="Varona S."/>
            <person name="Cuesta I."/>
            <person name="Sumanam S."/>
            <person name="Adisakwattana P."/>
            <person name="Gasser R.B."/>
            <person name="Hernandez-Gonzalez A."/>
            <person name="Young N.D."/>
            <person name="Perteguer M.J."/>
        </authorList>
    </citation>
    <scope>NUCLEOTIDE SEQUENCE [LARGE SCALE GENOMIC DNA]</scope>
    <source>
        <strain evidence="2">AL3</strain>
        <tissue evidence="2">Liver</tissue>
    </source>
</reference>
<gene>
    <name evidence="2" type="ORF">AB6A40_005534</name>
</gene>
<feature type="region of interest" description="Disordered" evidence="1">
    <location>
        <begin position="1"/>
        <end position="67"/>
    </location>
</feature>
<keyword evidence="3" id="KW-1185">Reference proteome</keyword>
<name>A0ABD6ERD7_9BILA</name>
<dbReference type="SUPFAM" id="SSF118310">
    <property type="entry name" value="AN1-like Zinc finger"/>
    <property type="match status" value="1"/>
</dbReference>
<dbReference type="Gene3D" id="4.10.1110.10">
    <property type="entry name" value="AN1-like Zinc finger"/>
    <property type="match status" value="1"/>
</dbReference>
<proteinExistence type="predicted"/>
<accession>A0ABD6ERD7</accession>
<comment type="caution">
    <text evidence="2">The sequence shown here is derived from an EMBL/GenBank/DDBJ whole genome shotgun (WGS) entry which is preliminary data.</text>
</comment>
<evidence type="ECO:0008006" key="4">
    <source>
        <dbReference type="Google" id="ProtNLM"/>
    </source>
</evidence>
<dbReference type="InterPro" id="IPR035896">
    <property type="entry name" value="AN1-like_Znf"/>
</dbReference>
<feature type="compositionally biased region" description="Basic and acidic residues" evidence="1">
    <location>
        <begin position="46"/>
        <end position="56"/>
    </location>
</feature>
<sequence>MRVRRKHHAGNGTYNTLQRTRARSKPRPISVAILRHHKGSDVTSSDDERPSARRNTESALPCSSTRRSTLIPRNSKVFGTYQSHQRCYTCAAKFTSCSLAFQCRCGKTLCTRHRPADMHTCARIRKSQDIGD</sequence>
<protein>
    <recommendedName>
        <fullName evidence="4">AN1-type domain-containing protein</fullName>
    </recommendedName>
</protein>